<protein>
    <recommendedName>
        <fullName evidence="2">NADP-dependent oxidoreductase domain-containing protein</fullName>
    </recommendedName>
</protein>
<evidence type="ECO:0000259" key="2">
    <source>
        <dbReference type="Pfam" id="PF00248"/>
    </source>
</evidence>
<keyword evidence="1" id="KW-0560">Oxidoreductase</keyword>
<comment type="caution">
    <text evidence="3">The sequence shown here is derived from an EMBL/GenBank/DDBJ whole genome shotgun (WGS) entry which is preliminary data.</text>
</comment>
<dbReference type="Gene3D" id="3.20.20.100">
    <property type="entry name" value="NADP-dependent oxidoreductase domain"/>
    <property type="match status" value="1"/>
</dbReference>
<dbReference type="PANTHER" id="PTHR43625:SF7">
    <property type="entry name" value="REDUCTASE (YAKC), PUTATIVE (AFU_ORTHOLOGUE AFUA_8G01560)-RELATED"/>
    <property type="match status" value="1"/>
</dbReference>
<dbReference type="GO" id="GO:0005737">
    <property type="term" value="C:cytoplasm"/>
    <property type="evidence" value="ECO:0007669"/>
    <property type="project" value="TreeGrafter"/>
</dbReference>
<dbReference type="EMBL" id="JAPQKT010000009">
    <property type="protein sequence ID" value="KAJ5221416.1"/>
    <property type="molecule type" value="Genomic_DNA"/>
</dbReference>
<keyword evidence="4" id="KW-1185">Reference proteome</keyword>
<dbReference type="AlphaFoldDB" id="A0A9W9NK14"/>
<dbReference type="Proteomes" id="UP001147733">
    <property type="component" value="Unassembled WGS sequence"/>
</dbReference>
<accession>A0A9W9NK14</accession>
<dbReference type="OrthoDB" id="37537at2759"/>
<evidence type="ECO:0000256" key="1">
    <source>
        <dbReference type="ARBA" id="ARBA00023002"/>
    </source>
</evidence>
<dbReference type="SUPFAM" id="SSF51430">
    <property type="entry name" value="NAD(P)-linked oxidoreductase"/>
    <property type="match status" value="1"/>
</dbReference>
<dbReference type="InterPro" id="IPR050791">
    <property type="entry name" value="Aldo-Keto_reductase"/>
</dbReference>
<organism evidence="3 4">
    <name type="scientific">Penicillium citrinum</name>
    <dbReference type="NCBI Taxonomy" id="5077"/>
    <lineage>
        <taxon>Eukaryota</taxon>
        <taxon>Fungi</taxon>
        <taxon>Dikarya</taxon>
        <taxon>Ascomycota</taxon>
        <taxon>Pezizomycotina</taxon>
        <taxon>Eurotiomycetes</taxon>
        <taxon>Eurotiomycetidae</taxon>
        <taxon>Eurotiales</taxon>
        <taxon>Aspergillaceae</taxon>
        <taxon>Penicillium</taxon>
    </lineage>
</organism>
<feature type="domain" description="NADP-dependent oxidoreductase" evidence="2">
    <location>
        <begin position="130"/>
        <end position="257"/>
    </location>
</feature>
<dbReference type="RefSeq" id="XP_056496339.1">
    <property type="nucleotide sequence ID" value="XM_056649208.1"/>
</dbReference>
<gene>
    <name evidence="3" type="ORF">N7469_010303</name>
</gene>
<dbReference type="InterPro" id="IPR036812">
    <property type="entry name" value="NAD(P)_OxRdtase_dom_sf"/>
</dbReference>
<name>A0A9W9NK14_PENCI</name>
<proteinExistence type="predicted"/>
<dbReference type="GO" id="GO:0016491">
    <property type="term" value="F:oxidoreductase activity"/>
    <property type="evidence" value="ECO:0007669"/>
    <property type="project" value="UniProtKB-KW"/>
</dbReference>
<dbReference type="PANTHER" id="PTHR43625">
    <property type="entry name" value="AFLATOXIN B1 ALDEHYDE REDUCTASE"/>
    <property type="match status" value="1"/>
</dbReference>
<dbReference type="Pfam" id="PF00248">
    <property type="entry name" value="Aldo_ket_red"/>
    <property type="match status" value="1"/>
</dbReference>
<evidence type="ECO:0000313" key="4">
    <source>
        <dbReference type="Proteomes" id="UP001147733"/>
    </source>
</evidence>
<dbReference type="InterPro" id="IPR023210">
    <property type="entry name" value="NADP_OxRdtase_dom"/>
</dbReference>
<dbReference type="GeneID" id="81388375"/>
<evidence type="ECO:0000313" key="3">
    <source>
        <dbReference type="EMBL" id="KAJ5221416.1"/>
    </source>
</evidence>
<sequence>MVKSLRFANGVEVPVPGFGAMGISFALGNNLSYEEAEPVELDCTFWDTAMLHSRWLSGSVQVSYSAGLNEKIVGDFIRKHNCRDKIFDTCLYVITCSRSVSCLPKLLVASKCGIAVFEDGEGTIDRLGFTPGLYCLHRIDANESIGQTKTGWRPETTLEESISELHSLRTEGKTKYIGLSEAARIDVVQAEYSAFETIHESDGLVSTARELDIAYVAYGPLGHGWSVDDFRYETPDDFELDEFRRQKLLRQQKDSRWVQAYHQAQEVYIATNCTCMGGSSGDDLDTRIDETQTFRRKLGFKEHIINRRRPQGVRYNEVAVKDIGI</sequence>
<reference evidence="3" key="2">
    <citation type="journal article" date="2023" name="IMA Fungus">
        <title>Comparative genomic study of the Penicillium genus elucidates a diverse pangenome and 15 lateral gene transfer events.</title>
        <authorList>
            <person name="Petersen C."/>
            <person name="Sorensen T."/>
            <person name="Nielsen M.R."/>
            <person name="Sondergaard T.E."/>
            <person name="Sorensen J.L."/>
            <person name="Fitzpatrick D.A."/>
            <person name="Frisvad J.C."/>
            <person name="Nielsen K.L."/>
        </authorList>
    </citation>
    <scope>NUCLEOTIDE SEQUENCE</scope>
    <source>
        <strain evidence="3">IBT 23319</strain>
    </source>
</reference>
<reference evidence="3" key="1">
    <citation type="submission" date="2022-11" db="EMBL/GenBank/DDBJ databases">
        <authorList>
            <person name="Petersen C."/>
        </authorList>
    </citation>
    <scope>NUCLEOTIDE SEQUENCE</scope>
    <source>
        <strain evidence="3">IBT 23319</strain>
    </source>
</reference>